<organism evidence="1 2">
    <name type="scientific">Coccomyxa subellipsoidea (strain C-169)</name>
    <name type="common">Green microalga</name>
    <dbReference type="NCBI Taxonomy" id="574566"/>
    <lineage>
        <taxon>Eukaryota</taxon>
        <taxon>Viridiplantae</taxon>
        <taxon>Chlorophyta</taxon>
        <taxon>core chlorophytes</taxon>
        <taxon>Trebouxiophyceae</taxon>
        <taxon>Trebouxiophyceae incertae sedis</taxon>
        <taxon>Coccomyxaceae</taxon>
        <taxon>Coccomyxa</taxon>
        <taxon>Coccomyxa subellipsoidea</taxon>
    </lineage>
</organism>
<evidence type="ECO:0000313" key="2">
    <source>
        <dbReference type="Proteomes" id="UP000007264"/>
    </source>
</evidence>
<dbReference type="RefSeq" id="XP_005645246.1">
    <property type="nucleotide sequence ID" value="XM_005645189.1"/>
</dbReference>
<dbReference type="AlphaFoldDB" id="I0YQN3"/>
<proteinExistence type="predicted"/>
<reference evidence="1 2" key="1">
    <citation type="journal article" date="2012" name="Genome Biol.">
        <title>The genome of the polar eukaryotic microalga coccomyxa subellipsoidea reveals traits of cold adaptation.</title>
        <authorList>
            <person name="Blanc G."/>
            <person name="Agarkova I."/>
            <person name="Grimwood J."/>
            <person name="Kuo A."/>
            <person name="Brueggeman A."/>
            <person name="Dunigan D."/>
            <person name="Gurnon J."/>
            <person name="Ladunga I."/>
            <person name="Lindquist E."/>
            <person name="Lucas S."/>
            <person name="Pangilinan J."/>
            <person name="Proschold T."/>
            <person name="Salamov A."/>
            <person name="Schmutz J."/>
            <person name="Weeks D."/>
            <person name="Yamada T."/>
            <person name="Claverie J.M."/>
            <person name="Grigoriev I."/>
            <person name="Van Etten J."/>
            <person name="Lomsadze A."/>
            <person name="Borodovsky M."/>
        </authorList>
    </citation>
    <scope>NUCLEOTIDE SEQUENCE [LARGE SCALE GENOMIC DNA]</scope>
    <source>
        <strain evidence="1 2">C-169</strain>
    </source>
</reference>
<name>I0YQN3_COCSC</name>
<protein>
    <submittedName>
        <fullName evidence="1">Uncharacterized protein</fullName>
    </submittedName>
</protein>
<dbReference type="Proteomes" id="UP000007264">
    <property type="component" value="Unassembled WGS sequence"/>
</dbReference>
<gene>
    <name evidence="1" type="ORF">COCSUDRAFT_57271</name>
</gene>
<comment type="caution">
    <text evidence="1">The sequence shown here is derived from an EMBL/GenBank/DDBJ whole genome shotgun (WGS) entry which is preliminary data.</text>
</comment>
<dbReference type="EMBL" id="AGSI01000014">
    <property type="protein sequence ID" value="EIE20702.1"/>
    <property type="molecule type" value="Genomic_DNA"/>
</dbReference>
<sequence length="72" mass="7753">MAARPLMSLAWEAVMMRRYFPKEVSGAASAAYRHMSAQEVPVEKRVSQMFGGANVNTSEASSAGAKRASFAL</sequence>
<evidence type="ECO:0000313" key="1">
    <source>
        <dbReference type="EMBL" id="EIE20702.1"/>
    </source>
</evidence>
<accession>I0YQN3</accession>
<dbReference type="KEGG" id="csl:COCSUDRAFT_57271"/>
<keyword evidence="2" id="KW-1185">Reference proteome</keyword>
<dbReference type="GeneID" id="17038948"/>